<proteinExistence type="predicted"/>
<dbReference type="SUPFAM" id="SSF55729">
    <property type="entry name" value="Acyl-CoA N-acyltransferases (Nat)"/>
    <property type="match status" value="1"/>
</dbReference>
<evidence type="ECO:0000313" key="1">
    <source>
        <dbReference type="EMBL" id="EJX08009.1"/>
    </source>
</evidence>
<comment type="caution">
    <text evidence="1">The sequence shown here is derived from an EMBL/GenBank/DDBJ whole genome shotgun (WGS) entry which is preliminary data.</text>
</comment>
<gene>
    <name evidence="1" type="ORF">EVA_03877</name>
</gene>
<dbReference type="InterPro" id="IPR016181">
    <property type="entry name" value="Acyl_CoA_acyltransferase"/>
</dbReference>
<accession>J9GKW6</accession>
<reference evidence="1" key="1">
    <citation type="journal article" date="2012" name="PLoS ONE">
        <title>Gene sets for utilization of primary and secondary nutrition supplies in the distal gut of endangered iberian lynx.</title>
        <authorList>
            <person name="Alcaide M."/>
            <person name="Messina E."/>
            <person name="Richter M."/>
            <person name="Bargiela R."/>
            <person name="Peplies J."/>
            <person name="Huws S.A."/>
            <person name="Newbold C.J."/>
            <person name="Golyshin P.N."/>
            <person name="Simon M.A."/>
            <person name="Lopez G."/>
            <person name="Yakimov M.M."/>
            <person name="Ferrer M."/>
        </authorList>
    </citation>
    <scope>NUCLEOTIDE SEQUENCE</scope>
</reference>
<sequence length="218" mass="24404">MYKALSIMEEYDDGIQVLVADASHEKYVDTILQTITDAAKVRGSGIASRTHEYVATKMKERKAIIALYGEEFAGFCYIESWENKHYVANSGLIVVPKFRGHHLATRIKRLAFALSRVRWPHAKIFGLTSSGAVMRINTSLGYVPVPFSELTQDDEYWKGCGTPEQPCCINCDVLARTNRKYCVCTGMLFDPERHPNAPLPAEIPADVIEFIKKNEAAG</sequence>
<protein>
    <recommendedName>
        <fullName evidence="2">GNAT family N-acetyltransferase</fullName>
    </recommendedName>
</protein>
<evidence type="ECO:0008006" key="2">
    <source>
        <dbReference type="Google" id="ProtNLM"/>
    </source>
</evidence>
<dbReference type="EMBL" id="AMCI01000729">
    <property type="protein sequence ID" value="EJX08009.1"/>
    <property type="molecule type" value="Genomic_DNA"/>
</dbReference>
<dbReference type="Gene3D" id="3.40.630.30">
    <property type="match status" value="1"/>
</dbReference>
<organism evidence="1">
    <name type="scientific">gut metagenome</name>
    <dbReference type="NCBI Taxonomy" id="749906"/>
    <lineage>
        <taxon>unclassified sequences</taxon>
        <taxon>metagenomes</taxon>
        <taxon>organismal metagenomes</taxon>
    </lineage>
</organism>
<dbReference type="AlphaFoldDB" id="J9GKW6"/>
<name>J9GKW6_9ZZZZ</name>
<dbReference type="CDD" id="cd04301">
    <property type="entry name" value="NAT_SF"/>
    <property type="match status" value="1"/>
</dbReference>